<dbReference type="CDD" id="cd03244">
    <property type="entry name" value="ABCC_MRP_domain2"/>
    <property type="match status" value="1"/>
</dbReference>
<evidence type="ECO:0000256" key="5">
    <source>
        <dbReference type="ARBA" id="ARBA00022692"/>
    </source>
</evidence>
<feature type="transmembrane region" description="Helical" evidence="14">
    <location>
        <begin position="301"/>
        <end position="319"/>
    </location>
</feature>
<evidence type="ECO:0000256" key="7">
    <source>
        <dbReference type="ARBA" id="ARBA00022741"/>
    </source>
</evidence>
<name>A0A8C4T0H4_ERPCA</name>
<evidence type="ECO:0000256" key="8">
    <source>
        <dbReference type="ARBA" id="ARBA00022840"/>
    </source>
</evidence>
<keyword evidence="4" id="KW-0926">Vacuole</keyword>
<dbReference type="SUPFAM" id="SSF90123">
    <property type="entry name" value="ABC transporter transmembrane region"/>
    <property type="match status" value="2"/>
</dbReference>
<feature type="transmembrane region" description="Helical" evidence="14">
    <location>
        <begin position="380"/>
        <end position="405"/>
    </location>
</feature>
<evidence type="ECO:0000256" key="4">
    <source>
        <dbReference type="ARBA" id="ARBA00022554"/>
    </source>
</evidence>
<evidence type="ECO:0000259" key="15">
    <source>
        <dbReference type="PROSITE" id="PS50893"/>
    </source>
</evidence>
<evidence type="ECO:0000259" key="16">
    <source>
        <dbReference type="PROSITE" id="PS50929"/>
    </source>
</evidence>
<keyword evidence="8" id="KW-0067">ATP-binding</keyword>
<dbReference type="SMART" id="SM00382">
    <property type="entry name" value="AAA"/>
    <property type="match status" value="2"/>
</dbReference>
<dbReference type="CDD" id="cd03250">
    <property type="entry name" value="ABCC_MRP_domain1"/>
    <property type="match status" value="1"/>
</dbReference>
<keyword evidence="3" id="KW-0813">Transport</keyword>
<dbReference type="CDD" id="cd18603">
    <property type="entry name" value="ABC_6TM_MRP1_2_3_6_D2_like"/>
    <property type="match status" value="1"/>
</dbReference>
<dbReference type="PROSITE" id="PS50929">
    <property type="entry name" value="ABC_TM1F"/>
    <property type="match status" value="2"/>
</dbReference>
<feature type="domain" description="ABC transporter" evidence="15">
    <location>
        <begin position="443"/>
        <end position="666"/>
    </location>
</feature>
<keyword evidence="5 14" id="KW-0812">Transmembrane</keyword>
<dbReference type="PROSITE" id="PS00211">
    <property type="entry name" value="ABC_TRANSPORTER_1"/>
    <property type="match status" value="1"/>
</dbReference>
<accession>A0A8C4T0H4</accession>
<dbReference type="GO" id="GO:0015431">
    <property type="term" value="F:ABC-type glutathione S-conjugate transporter activity"/>
    <property type="evidence" value="ECO:0007669"/>
    <property type="project" value="UniProtKB-EC"/>
</dbReference>
<feature type="domain" description="ABC transmembrane type-1" evidence="16">
    <location>
        <begin position="776"/>
        <end position="1000"/>
    </location>
</feature>
<feature type="transmembrane region" description="Helical" evidence="14">
    <location>
        <begin position="62"/>
        <end position="89"/>
    </location>
</feature>
<evidence type="ECO:0000256" key="2">
    <source>
        <dbReference type="ARBA" id="ARBA00009726"/>
    </source>
</evidence>
<dbReference type="InterPro" id="IPR027417">
    <property type="entry name" value="P-loop_NTPase"/>
</dbReference>
<dbReference type="FunFam" id="3.40.50.300:FF:000074">
    <property type="entry name" value="Multidrug resistance-associated protein 5 isoform 1"/>
    <property type="match status" value="1"/>
</dbReference>
<dbReference type="InterPro" id="IPR050173">
    <property type="entry name" value="ABC_transporter_C-like"/>
</dbReference>
<evidence type="ECO:0000256" key="14">
    <source>
        <dbReference type="SAM" id="Phobius"/>
    </source>
</evidence>
<dbReference type="SUPFAM" id="SSF52540">
    <property type="entry name" value="P-loop containing nucleoside triphosphate hydrolases"/>
    <property type="match status" value="2"/>
</dbReference>
<gene>
    <name evidence="17" type="primary">LOC114641454</name>
</gene>
<keyword evidence="6" id="KW-0677">Repeat</keyword>
<keyword evidence="7" id="KW-0547">Nucleotide-binding</keyword>
<comment type="catalytic activity">
    <reaction evidence="13">
        <text>leukotriene C4(in) + ATP + H2O = leukotriene C4(out) + ADP + phosphate + H(+)</text>
        <dbReference type="Rhea" id="RHEA:38963"/>
        <dbReference type="ChEBI" id="CHEBI:15377"/>
        <dbReference type="ChEBI" id="CHEBI:15378"/>
        <dbReference type="ChEBI" id="CHEBI:30616"/>
        <dbReference type="ChEBI" id="CHEBI:43474"/>
        <dbReference type="ChEBI" id="CHEBI:57973"/>
        <dbReference type="ChEBI" id="CHEBI:456216"/>
    </reaction>
    <physiologicalReaction direction="left-to-right" evidence="13">
        <dbReference type="Rhea" id="RHEA:38964"/>
    </physiologicalReaction>
</comment>
<keyword evidence="11 14" id="KW-0472">Membrane</keyword>
<dbReference type="CDD" id="cd18595">
    <property type="entry name" value="ABC_6TM_MRP1_2_3_6_D1_like"/>
    <property type="match status" value="1"/>
</dbReference>
<dbReference type="PROSITE" id="PS50893">
    <property type="entry name" value="ABC_TRANSPORTER_2"/>
    <property type="match status" value="2"/>
</dbReference>
<reference evidence="17" key="1">
    <citation type="submission" date="2025-08" db="UniProtKB">
        <authorList>
            <consortium name="Ensembl"/>
        </authorList>
    </citation>
    <scope>IDENTIFICATION</scope>
</reference>
<feature type="transmembrane region" description="Helical" evidence="14">
    <location>
        <begin position="340"/>
        <end position="356"/>
    </location>
</feature>
<dbReference type="FunFam" id="1.20.1560.10:FF:000001">
    <property type="entry name" value="ATP-binding cassette subfamily C member 1"/>
    <property type="match status" value="1"/>
</dbReference>
<feature type="transmembrane region" description="Helical" evidence="14">
    <location>
        <begin position="199"/>
        <end position="220"/>
    </location>
</feature>
<evidence type="ECO:0000256" key="13">
    <source>
        <dbReference type="ARBA" id="ARBA00047523"/>
    </source>
</evidence>
<dbReference type="Gene3D" id="3.40.50.300">
    <property type="entry name" value="P-loop containing nucleotide triphosphate hydrolases"/>
    <property type="match status" value="2"/>
</dbReference>
<evidence type="ECO:0000256" key="11">
    <source>
        <dbReference type="ARBA" id="ARBA00023136"/>
    </source>
</evidence>
<feature type="transmembrane region" description="Helical" evidence="14">
    <location>
        <begin position="438"/>
        <end position="459"/>
    </location>
</feature>
<protein>
    <recommendedName>
        <fullName evidence="12">ABC-type glutathione-S-conjugate transporter</fullName>
        <ecNumber evidence="12">7.6.2.3</ecNumber>
    </recommendedName>
</protein>
<reference evidence="17" key="2">
    <citation type="submission" date="2025-09" db="UniProtKB">
        <authorList>
            <consortium name="Ensembl"/>
        </authorList>
    </citation>
    <scope>IDENTIFICATION</scope>
</reference>
<dbReference type="GO" id="GO:0005524">
    <property type="term" value="F:ATP binding"/>
    <property type="evidence" value="ECO:0007669"/>
    <property type="project" value="UniProtKB-KW"/>
</dbReference>
<dbReference type="InterPro" id="IPR003439">
    <property type="entry name" value="ABC_transporter-like_ATP-bd"/>
</dbReference>
<feature type="transmembrane region" description="Helical" evidence="14">
    <location>
        <begin position="772"/>
        <end position="790"/>
    </location>
</feature>
<comment type="similarity">
    <text evidence="2">Belongs to the ABC transporter superfamily. ABCC family. Conjugate transporter (TC 3.A.1.208) subfamily.</text>
</comment>
<feature type="domain" description="ABC transmembrane type-1" evidence="16">
    <location>
        <begin position="164"/>
        <end position="444"/>
    </location>
</feature>
<evidence type="ECO:0000256" key="9">
    <source>
        <dbReference type="ARBA" id="ARBA00022967"/>
    </source>
</evidence>
<evidence type="ECO:0000313" key="17">
    <source>
        <dbReference type="Ensembl" id="ENSECRP00000024469.1"/>
    </source>
</evidence>
<dbReference type="Pfam" id="PF00664">
    <property type="entry name" value="ABC_membrane"/>
    <property type="match status" value="2"/>
</dbReference>
<comment type="subcellular location">
    <subcellularLocation>
        <location evidence="1">Vacuole membrane</location>
        <topology evidence="1">Multi-pass membrane protein</topology>
    </subcellularLocation>
</comment>
<dbReference type="GO" id="GO:0005774">
    <property type="term" value="C:vacuolar membrane"/>
    <property type="evidence" value="ECO:0007669"/>
    <property type="project" value="UniProtKB-SubCell"/>
</dbReference>
<keyword evidence="10 14" id="KW-1133">Transmembrane helix</keyword>
<dbReference type="EC" id="7.6.2.3" evidence="12"/>
<dbReference type="Proteomes" id="UP000694620">
    <property type="component" value="Unassembled WGS sequence"/>
</dbReference>
<feature type="transmembrane region" description="Helical" evidence="14">
    <location>
        <begin position="953"/>
        <end position="972"/>
    </location>
</feature>
<evidence type="ECO:0000256" key="1">
    <source>
        <dbReference type="ARBA" id="ARBA00004128"/>
    </source>
</evidence>
<dbReference type="PANTHER" id="PTHR24223:SF166">
    <property type="entry name" value="MULTIDRUG RESISTANCE-ASSOCIATED PROTEIN 1-LIKE"/>
    <property type="match status" value="1"/>
</dbReference>
<feature type="transmembrane region" description="Helical" evidence="14">
    <location>
        <begin position="154"/>
        <end position="179"/>
    </location>
</feature>
<feature type="domain" description="ABC transporter" evidence="15">
    <location>
        <begin position="1046"/>
        <end position="1280"/>
    </location>
</feature>
<keyword evidence="18" id="KW-1185">Reference proteome</keyword>
<dbReference type="Ensembl" id="ENSECRT00000025003.1">
    <property type="protein sequence ID" value="ENSECRP00000024469.1"/>
    <property type="gene ID" value="ENSECRG00000016368.1"/>
</dbReference>
<feature type="transmembrane region" description="Helical" evidence="14">
    <location>
        <begin position="984"/>
        <end position="1002"/>
    </location>
</feature>
<evidence type="ECO:0000256" key="12">
    <source>
        <dbReference type="ARBA" id="ARBA00024220"/>
    </source>
</evidence>
<dbReference type="Gene3D" id="1.20.1560.10">
    <property type="entry name" value="ABC transporter type 1, transmembrane domain"/>
    <property type="match status" value="2"/>
</dbReference>
<dbReference type="Pfam" id="PF00005">
    <property type="entry name" value="ABC_tran"/>
    <property type="match status" value="2"/>
</dbReference>
<dbReference type="InterPro" id="IPR017871">
    <property type="entry name" value="ABC_transporter-like_CS"/>
</dbReference>
<evidence type="ECO:0000256" key="3">
    <source>
        <dbReference type="ARBA" id="ARBA00022448"/>
    </source>
</evidence>
<dbReference type="FunFam" id="3.40.50.300:FF:000997">
    <property type="entry name" value="Multidrug resistance-associated protein 1"/>
    <property type="match status" value="1"/>
</dbReference>
<dbReference type="GO" id="GO:0000323">
    <property type="term" value="C:lytic vacuole"/>
    <property type="evidence" value="ECO:0007669"/>
    <property type="project" value="UniProtKB-ARBA"/>
</dbReference>
<keyword evidence="9" id="KW-1278">Translocase</keyword>
<dbReference type="PANTHER" id="PTHR24223">
    <property type="entry name" value="ATP-BINDING CASSETTE SUB-FAMILY C"/>
    <property type="match status" value="1"/>
</dbReference>
<dbReference type="InterPro" id="IPR036640">
    <property type="entry name" value="ABC1_TM_sf"/>
</dbReference>
<dbReference type="GO" id="GO:0016887">
    <property type="term" value="F:ATP hydrolysis activity"/>
    <property type="evidence" value="ECO:0007669"/>
    <property type="project" value="InterPro"/>
</dbReference>
<evidence type="ECO:0000313" key="18">
    <source>
        <dbReference type="Proteomes" id="UP000694620"/>
    </source>
</evidence>
<organism evidence="17 18">
    <name type="scientific">Erpetoichthys calabaricus</name>
    <name type="common">Rope fish</name>
    <name type="synonym">Calamoichthys calabaricus</name>
    <dbReference type="NCBI Taxonomy" id="27687"/>
    <lineage>
        <taxon>Eukaryota</taxon>
        <taxon>Metazoa</taxon>
        <taxon>Chordata</taxon>
        <taxon>Craniata</taxon>
        <taxon>Vertebrata</taxon>
        <taxon>Euteleostomi</taxon>
        <taxon>Actinopterygii</taxon>
        <taxon>Polypteriformes</taxon>
        <taxon>Polypteridae</taxon>
        <taxon>Erpetoichthys</taxon>
    </lineage>
</organism>
<feature type="transmembrane region" description="Helical" evidence="14">
    <location>
        <begin position="412"/>
        <end position="432"/>
    </location>
</feature>
<evidence type="ECO:0000256" key="6">
    <source>
        <dbReference type="ARBA" id="ARBA00022737"/>
    </source>
</evidence>
<dbReference type="InterPro" id="IPR003593">
    <property type="entry name" value="AAA+_ATPase"/>
</dbReference>
<evidence type="ECO:0000256" key="10">
    <source>
        <dbReference type="ARBA" id="ARBA00022989"/>
    </source>
</evidence>
<sequence>MEGGGPFYPHPDVLQVSSDELPPSLPSVAEVPALHPEALRVSLILFPSSCPGLPRHWGLSFQALRCFLCIASYFICKNAGGTIILFAFFNRIITLGYKRPLQREDLFELNDHDSPYTVCPAFEKHWKEEHIQRRKDEESLLAPQQRRKPSLFRALWRTFRVLFIQVFLLKLLADMLAFVSPQVLLIAFCENQPLLDWSGPTYAVVLFVAAASYTLILQVYHRLNMLAAAKIKTAVIGLIYKKALSITNSSRRKFTTGEVVNLMSADAQQLMDMALNMNLLWSAPFQILLAIYFLWKELGSAVMAGLAVLLLIIPLNAFVASRVKHLKKTHMKAKDQRLKLLNEILHGIKILKLYAWEPSFLQKIVKVREGEMEVLKSSGYLTAFSMLTLTCVPFLVSMASFGVFVMKNNENVLTASTVFTSISLFNILRLPLFDLPTVISSIVQVCDARCILISVYFVIFRLNLKIADESLVAVVGQVGAGKSSLLSAILGEMEKVEGLIQRKGTVAYVSQQAWIQNATLQENILFGANMIESRYHLVMEACCLLPDLELLPHGDQTEIGERGVNLSGGQKQRVSLARAVYADADIYLLDDPLSAVDVHVGNQLLEKVIGPAGLLKNKTRVLVTNSTVVLPLADQILVMDEGRIIEMGSYEKLLSDKQRFADFLEKYCSKPEEKSRPEAEGESSCERRCKENKGRLLMKKEEVATGSVKGSVILKYLNSFGTFWVTLTMLAYISQNTVSLGQNWLLRTWTDEAKQVQEMAKWIELRDSRLRMYGELGVIQALAVCFGAFVLTKGTLQASRTLHYQMLDSILHLPLLFFETTPIGQLVSRSTKDIYVIDERFHYYLRTWFSCLLDVIGTVVVIIVATPLFAVAIVPLGILYFSIQRYYIASSRQIRRLDGASRSPVISHFSETLLGVSTIRAFGYQDRFISQNKEVIYENLVCYYNNVISNRWLAVRLEFVGNLMIFLAALFMVKNKSHLDSGTVGLAMTYALNITATLNFWVRKACEIETNAVAIERICEYSEMDKEAPWTLPTRPPADWPEQGIVHFDKYEARYKRNLEPALHDVSFQTLCKEKVGIVGRTGAGKSTLTNCLFRILEASKGRIFIDGVDISAIGLHDLREKLNIIPQDPVLFSGTVRENLDPLGSHSDSELWMALELCHLKDFVQSLPEHIHHEVAEGGENLSVGQRQLLCLTRALLRKTKVLILDEATASIDLETDNLVQMTIRKTFSDCTILTIAHRLHTIMDSDRVLVLDSGRVVEFDSPENLLEKGGVFYHMVSEAGIIQNGKAKTTNRRR</sequence>
<dbReference type="GeneTree" id="ENSGT00940000162802"/>
<dbReference type="FunFam" id="1.20.1560.10:FF:000020">
    <property type="entry name" value="ABC metal ion transporter"/>
    <property type="match status" value="1"/>
</dbReference>
<dbReference type="InterPro" id="IPR011527">
    <property type="entry name" value="ABC1_TM_dom"/>
</dbReference>
<proteinExistence type="inferred from homology"/>
<feature type="transmembrane region" description="Helical" evidence="14">
    <location>
        <begin position="848"/>
        <end position="881"/>
    </location>
</feature>
<feature type="transmembrane region" description="Helical" evidence="14">
    <location>
        <begin position="278"/>
        <end position="295"/>
    </location>
</feature>